<feature type="transmembrane region" description="Helical" evidence="1">
    <location>
        <begin position="478"/>
        <end position="501"/>
    </location>
</feature>
<evidence type="ECO:0000256" key="1">
    <source>
        <dbReference type="SAM" id="Phobius"/>
    </source>
</evidence>
<feature type="transmembrane region" description="Helical" evidence="1">
    <location>
        <begin position="403"/>
        <end position="421"/>
    </location>
</feature>
<feature type="transmembrane region" description="Helical" evidence="1">
    <location>
        <begin position="202"/>
        <end position="222"/>
    </location>
</feature>
<organism evidence="3 4">
    <name type="scientific">Roseinatronobacter monicus</name>
    <dbReference type="NCBI Taxonomy" id="393481"/>
    <lineage>
        <taxon>Bacteria</taxon>
        <taxon>Pseudomonadati</taxon>
        <taxon>Pseudomonadota</taxon>
        <taxon>Alphaproteobacteria</taxon>
        <taxon>Rhodobacterales</taxon>
        <taxon>Paracoccaceae</taxon>
        <taxon>Roseinatronobacter</taxon>
    </lineage>
</organism>
<dbReference type="PANTHER" id="PTHR35342:SF5">
    <property type="entry name" value="TRICARBOXYLIC TRANSPORT PROTEIN"/>
    <property type="match status" value="1"/>
</dbReference>
<keyword evidence="1" id="KW-0472">Membrane</keyword>
<evidence type="ECO:0000313" key="3">
    <source>
        <dbReference type="EMBL" id="TQM90444.1"/>
    </source>
</evidence>
<proteinExistence type="predicted"/>
<keyword evidence="1" id="KW-1133">Transmembrane helix</keyword>
<feature type="domain" description="DUF112" evidence="2">
    <location>
        <begin position="19"/>
        <end position="452"/>
    </location>
</feature>
<dbReference type="EMBL" id="VFPT01000002">
    <property type="protein sequence ID" value="TQM90444.1"/>
    <property type="molecule type" value="Genomic_DNA"/>
</dbReference>
<feature type="transmembrane region" description="Helical" evidence="1">
    <location>
        <begin position="18"/>
        <end position="38"/>
    </location>
</feature>
<feature type="transmembrane region" description="Helical" evidence="1">
    <location>
        <begin position="332"/>
        <end position="356"/>
    </location>
</feature>
<dbReference type="Proteomes" id="UP000320582">
    <property type="component" value="Unassembled WGS sequence"/>
</dbReference>
<dbReference type="PANTHER" id="PTHR35342">
    <property type="entry name" value="TRICARBOXYLIC TRANSPORT PROTEIN"/>
    <property type="match status" value="1"/>
</dbReference>
<feature type="transmembrane region" description="Helical" evidence="1">
    <location>
        <begin position="45"/>
        <end position="67"/>
    </location>
</feature>
<feature type="transmembrane region" description="Helical" evidence="1">
    <location>
        <begin position="125"/>
        <end position="153"/>
    </location>
</feature>
<feature type="transmembrane region" description="Helical" evidence="1">
    <location>
        <begin position="427"/>
        <end position="457"/>
    </location>
</feature>
<sequence length="506" mass="53115">MMLEAFVDALYLAFSPEVILYVAIGVFMGVTLGAIPGLSGDMAIAILLPIVFFLEPAAALGLLTGIYKGGMFGGSISAISFGVPGTPGSAATAIDGYQAKLKGYPNKALNTALYSSVIGDTTSDFVLIFLALPLAIVALTFGPVEFFALYAFSLLLISALTKGKVAKGVAMAALGILLAMIGRDPIGGSVRLTFGIPELSGGLALIPVLVGIFAVSELIIQLSKAWMERVRRIVDETKQQAQSLLGDYDASKDKLTFAEFRATMKATWIGTTMGTLIGALPGAGSSLAAFISYGLAQRFSRHPGEFGKGSLEGVAAAEAGNSATSGSTLIPLFAFGIPGSATAALFGAAFILMGMTPGPRLIYDHTEVIYALFLILIYANIINLALSHFLLPLYSKIAMIKSRILLPIVCVLAILGTFAAGNSVIDVWVLLFAGLLGVVLRVYNFPLAPLILGFIVAPGAERALRQSLLIGRGEWTHLLSSPIAIGLYATAAIMIFTFTVVMRERK</sequence>
<reference evidence="3 4" key="1">
    <citation type="submission" date="2019-06" db="EMBL/GenBank/DDBJ databases">
        <title>Genomic Encyclopedia of Archaeal and Bacterial Type Strains, Phase II (KMG-II): from individual species to whole genera.</title>
        <authorList>
            <person name="Goeker M."/>
        </authorList>
    </citation>
    <scope>NUCLEOTIDE SEQUENCE [LARGE SCALE GENOMIC DNA]</scope>
    <source>
        <strain evidence="3 4">DSM 18423</strain>
    </source>
</reference>
<evidence type="ECO:0000313" key="4">
    <source>
        <dbReference type="Proteomes" id="UP000320582"/>
    </source>
</evidence>
<gene>
    <name evidence="3" type="ORF">BD293_3830</name>
</gene>
<keyword evidence="1" id="KW-0812">Transmembrane</keyword>
<feature type="transmembrane region" description="Helical" evidence="1">
    <location>
        <begin position="165"/>
        <end position="182"/>
    </location>
</feature>
<name>A0A543K5W9_9RHOB</name>
<comment type="caution">
    <text evidence="3">The sequence shown here is derived from an EMBL/GenBank/DDBJ whole genome shotgun (WGS) entry which is preliminary data.</text>
</comment>
<dbReference type="RefSeq" id="WP_211841088.1">
    <property type="nucleotide sequence ID" value="NZ_VFPT01000002.1"/>
</dbReference>
<accession>A0A543K5W9</accession>
<protein>
    <submittedName>
        <fullName evidence="3">Putative tricarboxylic transport membrane protein</fullName>
    </submittedName>
</protein>
<dbReference type="Pfam" id="PF01970">
    <property type="entry name" value="TctA"/>
    <property type="match status" value="1"/>
</dbReference>
<dbReference type="InterPro" id="IPR002823">
    <property type="entry name" value="DUF112_TM"/>
</dbReference>
<keyword evidence="4" id="KW-1185">Reference proteome</keyword>
<feature type="transmembrane region" description="Helical" evidence="1">
    <location>
        <begin position="368"/>
        <end position="391"/>
    </location>
</feature>
<dbReference type="AlphaFoldDB" id="A0A543K5W9"/>
<evidence type="ECO:0000259" key="2">
    <source>
        <dbReference type="Pfam" id="PF01970"/>
    </source>
</evidence>